<gene>
    <name evidence="1" type="ORF">Taro_042069</name>
</gene>
<keyword evidence="2" id="KW-1185">Reference proteome</keyword>
<protein>
    <submittedName>
        <fullName evidence="1">Uncharacterized protein</fullName>
    </submittedName>
</protein>
<evidence type="ECO:0000313" key="1">
    <source>
        <dbReference type="EMBL" id="MQM09202.1"/>
    </source>
</evidence>
<organism evidence="1 2">
    <name type="scientific">Colocasia esculenta</name>
    <name type="common">Wild taro</name>
    <name type="synonym">Arum esculentum</name>
    <dbReference type="NCBI Taxonomy" id="4460"/>
    <lineage>
        <taxon>Eukaryota</taxon>
        <taxon>Viridiplantae</taxon>
        <taxon>Streptophyta</taxon>
        <taxon>Embryophyta</taxon>
        <taxon>Tracheophyta</taxon>
        <taxon>Spermatophyta</taxon>
        <taxon>Magnoliopsida</taxon>
        <taxon>Liliopsida</taxon>
        <taxon>Araceae</taxon>
        <taxon>Aroideae</taxon>
        <taxon>Colocasieae</taxon>
        <taxon>Colocasia</taxon>
    </lineage>
</organism>
<accession>A0A843WFX6</accession>
<dbReference type="Proteomes" id="UP000652761">
    <property type="component" value="Unassembled WGS sequence"/>
</dbReference>
<proteinExistence type="predicted"/>
<dbReference type="AlphaFoldDB" id="A0A843WFX6"/>
<reference evidence="1" key="1">
    <citation type="submission" date="2017-07" db="EMBL/GenBank/DDBJ databases">
        <title>Taro Niue Genome Assembly and Annotation.</title>
        <authorList>
            <person name="Atibalentja N."/>
            <person name="Keating K."/>
            <person name="Fields C.J."/>
        </authorList>
    </citation>
    <scope>NUCLEOTIDE SEQUENCE</scope>
    <source>
        <strain evidence="1">Niue_2</strain>
        <tissue evidence="1">Leaf</tissue>
    </source>
</reference>
<comment type="caution">
    <text evidence="1">The sequence shown here is derived from an EMBL/GenBank/DDBJ whole genome shotgun (WGS) entry which is preliminary data.</text>
</comment>
<sequence length="91" mass="10723">MRENKFFFSSTWRLVATEWNKCSWCRVVQHYSRAVVATSPSNDSSTTQQQKKEFTVVSTQSMGVSTLVLFSRNSKQQKSQWCRHSPWMCRH</sequence>
<name>A0A843WFX6_COLES</name>
<dbReference type="EMBL" id="NMUH01004314">
    <property type="protein sequence ID" value="MQM09202.1"/>
    <property type="molecule type" value="Genomic_DNA"/>
</dbReference>
<evidence type="ECO:0000313" key="2">
    <source>
        <dbReference type="Proteomes" id="UP000652761"/>
    </source>
</evidence>